<keyword evidence="3" id="KW-1185">Reference proteome</keyword>
<name>A0AAD4D3L2_9FUNG</name>
<dbReference type="AlphaFoldDB" id="A0AAD4D3L2"/>
<gene>
    <name evidence="2" type="ORF">BGZ95_003952</name>
</gene>
<dbReference type="PANTHER" id="PTHR39398">
    <property type="entry name" value="YALI0F14311P"/>
    <property type="match status" value="1"/>
</dbReference>
<proteinExistence type="predicted"/>
<feature type="region of interest" description="Disordered" evidence="1">
    <location>
        <begin position="138"/>
        <end position="157"/>
    </location>
</feature>
<dbReference type="EMBL" id="JAAAIL010001939">
    <property type="protein sequence ID" value="KAG0262806.1"/>
    <property type="molecule type" value="Genomic_DNA"/>
</dbReference>
<evidence type="ECO:0000313" key="2">
    <source>
        <dbReference type="EMBL" id="KAG0262806.1"/>
    </source>
</evidence>
<comment type="caution">
    <text evidence="2">The sequence shown here is derived from an EMBL/GenBank/DDBJ whole genome shotgun (WGS) entry which is preliminary data.</text>
</comment>
<accession>A0AAD4D3L2</accession>
<dbReference type="PANTHER" id="PTHR39398:SF1">
    <property type="entry name" value="CSN8_PSMD8_EIF3K DOMAIN-CONTAINING PROTEIN"/>
    <property type="match status" value="1"/>
</dbReference>
<reference evidence="2" key="1">
    <citation type="journal article" date="2020" name="Fungal Divers.">
        <title>Resolving the Mortierellaceae phylogeny through synthesis of multi-gene phylogenetics and phylogenomics.</title>
        <authorList>
            <person name="Vandepol N."/>
            <person name="Liber J."/>
            <person name="Desiro A."/>
            <person name="Na H."/>
            <person name="Kennedy M."/>
            <person name="Barry K."/>
            <person name="Grigoriev I.V."/>
            <person name="Miller A.N."/>
            <person name="O'Donnell K."/>
            <person name="Stajich J.E."/>
            <person name="Bonito G."/>
        </authorList>
    </citation>
    <scope>NUCLEOTIDE SEQUENCE</scope>
    <source>
        <strain evidence="2">NRRL 28262</strain>
    </source>
</reference>
<dbReference type="Proteomes" id="UP001194580">
    <property type="component" value="Unassembled WGS sequence"/>
</dbReference>
<protein>
    <submittedName>
        <fullName evidence="2">Uncharacterized protein</fullName>
    </submittedName>
</protein>
<feature type="compositionally biased region" description="Low complexity" evidence="1">
    <location>
        <begin position="143"/>
        <end position="154"/>
    </location>
</feature>
<sequence>MARRKALGEKTLTSGVEALTLVSRGDDSTGSSHSIKNRSVQERVFTEIKAMIARYEDKYGTNKMDPIPPRTRQSEDMDVILESFRKLREGLFATEARDLFSVEVYEQSLLYSLYAGNIPELTKALHHLVQEVHPSVYKISPDNKNNNNNNNNNNGSVNKSITSFAQIPSRRQTFLGLYILYHIAKPTRQSPTTVKLTEDKSLLQAVSHPKTETDELIASFLYLFQKPQLKSQQEQDGLNPDLQLALEYWTHLRQGNWIGRERLLGRDRALAGGLPISWEQRLMIKYSMGDSLGTARTMSVATMHKAYYSLPVSVAAQRVGLVEVGGGQVEEGMNQWWIEKLKSSYGLAQGVVVRDGQFMFKVKS</sequence>
<organism evidence="2 3">
    <name type="scientific">Linnemannia exigua</name>
    <dbReference type="NCBI Taxonomy" id="604196"/>
    <lineage>
        <taxon>Eukaryota</taxon>
        <taxon>Fungi</taxon>
        <taxon>Fungi incertae sedis</taxon>
        <taxon>Mucoromycota</taxon>
        <taxon>Mortierellomycotina</taxon>
        <taxon>Mortierellomycetes</taxon>
        <taxon>Mortierellales</taxon>
        <taxon>Mortierellaceae</taxon>
        <taxon>Linnemannia</taxon>
    </lineage>
</organism>
<evidence type="ECO:0000256" key="1">
    <source>
        <dbReference type="SAM" id="MobiDB-lite"/>
    </source>
</evidence>
<evidence type="ECO:0000313" key="3">
    <source>
        <dbReference type="Proteomes" id="UP001194580"/>
    </source>
</evidence>